<accession>A0A0W0VAR7</accession>
<sequence>MHINLEANDKHSIQAYTEHEVRIDSINYQSSLIVNSQEIIANWPIRRIQELDEQSLQPLLQWQPKIILIGHGQTGHFPSAPTLKTLMKLGIGLECMSIGAACRTFNVLLNEQREVALGLIF</sequence>
<dbReference type="InterPro" id="IPR007523">
    <property type="entry name" value="NDUFAF3/AAMDC"/>
</dbReference>
<dbReference type="InterPro" id="IPR036748">
    <property type="entry name" value="MTH938-like_sf"/>
</dbReference>
<dbReference type="PANTHER" id="PTHR21192:SF2">
    <property type="entry name" value="NADH DEHYDROGENASE [UBIQUINONE] 1 ALPHA SUBCOMPLEX ASSEMBLY FACTOR 3"/>
    <property type="match status" value="1"/>
</dbReference>
<evidence type="ECO:0000313" key="1">
    <source>
        <dbReference type="EMBL" id="KTD17228.1"/>
    </source>
</evidence>
<proteinExistence type="predicted"/>
<dbReference type="Pfam" id="PF04430">
    <property type="entry name" value="DUF498"/>
    <property type="match status" value="1"/>
</dbReference>
<keyword evidence="2" id="KW-1185">Reference proteome</keyword>
<dbReference type="Proteomes" id="UP000055035">
    <property type="component" value="Unassembled WGS sequence"/>
</dbReference>
<gene>
    <name evidence="1" type="ORF">Ljor_1534</name>
</gene>
<dbReference type="AlphaFoldDB" id="A0A0W0VAR7"/>
<dbReference type="STRING" id="456.Ljor_1534"/>
<dbReference type="OrthoDB" id="9800373at2"/>
<reference evidence="1 2" key="1">
    <citation type="submission" date="2015-11" db="EMBL/GenBank/DDBJ databases">
        <title>Genomic analysis of 38 Legionella species identifies large and diverse effector repertoires.</title>
        <authorList>
            <person name="Burstein D."/>
            <person name="Amaro F."/>
            <person name="Zusman T."/>
            <person name="Lifshitz Z."/>
            <person name="Cohen O."/>
            <person name="Gilbert J.A."/>
            <person name="Pupko T."/>
            <person name="Shuman H.A."/>
            <person name="Segal G."/>
        </authorList>
    </citation>
    <scope>NUCLEOTIDE SEQUENCE [LARGE SCALE GENOMIC DNA]</scope>
    <source>
        <strain evidence="1 2">BL-540</strain>
    </source>
</reference>
<dbReference type="Gene3D" id="3.40.1230.10">
    <property type="entry name" value="MTH938-like"/>
    <property type="match status" value="1"/>
</dbReference>
<evidence type="ECO:0000313" key="2">
    <source>
        <dbReference type="Proteomes" id="UP000055035"/>
    </source>
</evidence>
<dbReference type="SUPFAM" id="SSF64076">
    <property type="entry name" value="MTH938-like"/>
    <property type="match status" value="1"/>
</dbReference>
<organism evidence="1 2">
    <name type="scientific">Legionella jordanis</name>
    <dbReference type="NCBI Taxonomy" id="456"/>
    <lineage>
        <taxon>Bacteria</taxon>
        <taxon>Pseudomonadati</taxon>
        <taxon>Pseudomonadota</taxon>
        <taxon>Gammaproteobacteria</taxon>
        <taxon>Legionellales</taxon>
        <taxon>Legionellaceae</taxon>
        <taxon>Legionella</taxon>
    </lineage>
</organism>
<comment type="caution">
    <text evidence="1">The sequence shown here is derived from an EMBL/GenBank/DDBJ whole genome shotgun (WGS) entry which is preliminary data.</text>
</comment>
<dbReference type="PATRIC" id="fig|456.5.peg.1639"/>
<protein>
    <submittedName>
        <fullName evidence="1">Uncharacterized protein</fullName>
    </submittedName>
</protein>
<name>A0A0W0VAR7_9GAMM</name>
<dbReference type="PANTHER" id="PTHR21192">
    <property type="entry name" value="NUCLEAR PROTEIN E3-3"/>
    <property type="match status" value="1"/>
</dbReference>
<dbReference type="RefSeq" id="WP_058471006.1">
    <property type="nucleotide sequence ID" value="NZ_CAAAIC010000003.1"/>
</dbReference>
<dbReference type="EMBL" id="LNYJ01000011">
    <property type="protein sequence ID" value="KTD17228.1"/>
    <property type="molecule type" value="Genomic_DNA"/>
</dbReference>